<dbReference type="OrthoDB" id="3540322at2"/>
<feature type="domain" description="Potassium/proton antiporter subunit KhtT-like N-terminal" evidence="1">
    <location>
        <begin position="1"/>
        <end position="69"/>
    </location>
</feature>
<gene>
    <name evidence="2" type="ORF">E1288_43845</name>
</gene>
<sequence length="72" mass="7836">MEVIKAFLPGVGMCFALTTHRDERVGIIALRTGRVDLVRYSTTDPDICEVLLTLNSDDAHPIAGLICAAHLE</sequence>
<dbReference type="RefSeq" id="WP_132494946.1">
    <property type="nucleotide sequence ID" value="NZ_SMKW01000134.1"/>
</dbReference>
<dbReference type="Pfam" id="PF25991">
    <property type="entry name" value="KhtT_N"/>
    <property type="match status" value="1"/>
</dbReference>
<dbReference type="InterPro" id="IPR058776">
    <property type="entry name" value="KhtT-like_N"/>
</dbReference>
<accession>A0A4R4XWE7</accession>
<comment type="caution">
    <text evidence="2">The sequence shown here is derived from an EMBL/GenBank/DDBJ whole genome shotgun (WGS) entry which is preliminary data.</text>
</comment>
<name>A0A4R4XWE7_9PSEU</name>
<evidence type="ECO:0000313" key="3">
    <source>
        <dbReference type="Proteomes" id="UP000294947"/>
    </source>
</evidence>
<dbReference type="AlphaFoldDB" id="A0A4R4XWE7"/>
<evidence type="ECO:0000313" key="2">
    <source>
        <dbReference type="EMBL" id="TDD34932.1"/>
    </source>
</evidence>
<evidence type="ECO:0000259" key="1">
    <source>
        <dbReference type="Pfam" id="PF25991"/>
    </source>
</evidence>
<reference evidence="2 3" key="1">
    <citation type="submission" date="2019-03" db="EMBL/GenBank/DDBJ databases">
        <title>Draft genome sequences of novel Actinobacteria.</title>
        <authorList>
            <person name="Sahin N."/>
            <person name="Ay H."/>
            <person name="Saygin H."/>
        </authorList>
    </citation>
    <scope>NUCLEOTIDE SEQUENCE [LARGE SCALE GENOMIC DNA]</scope>
    <source>
        <strain evidence="2 3">7K502</strain>
    </source>
</reference>
<keyword evidence="3" id="KW-1185">Reference proteome</keyword>
<protein>
    <recommendedName>
        <fullName evidence="1">Potassium/proton antiporter subunit KhtT-like N-terminal domain-containing protein</fullName>
    </recommendedName>
</protein>
<dbReference type="Proteomes" id="UP000294947">
    <property type="component" value="Unassembled WGS sequence"/>
</dbReference>
<proteinExistence type="predicted"/>
<dbReference type="EMBL" id="SMKW01000134">
    <property type="protein sequence ID" value="TDD34932.1"/>
    <property type="molecule type" value="Genomic_DNA"/>
</dbReference>
<organism evidence="2 3">
    <name type="scientific">Saccharopolyspora elongata</name>
    <dbReference type="NCBI Taxonomy" id="2530387"/>
    <lineage>
        <taxon>Bacteria</taxon>
        <taxon>Bacillati</taxon>
        <taxon>Actinomycetota</taxon>
        <taxon>Actinomycetes</taxon>
        <taxon>Pseudonocardiales</taxon>
        <taxon>Pseudonocardiaceae</taxon>
        <taxon>Saccharopolyspora</taxon>
    </lineage>
</organism>